<keyword evidence="4" id="KW-0833">Ubl conjugation pathway</keyword>
<evidence type="ECO:0000256" key="5">
    <source>
        <dbReference type="ARBA" id="ARBA00022801"/>
    </source>
</evidence>
<keyword evidence="3" id="KW-0645">Protease</keyword>
<dbReference type="InterPro" id="IPR022099">
    <property type="entry name" value="DUF3638"/>
</dbReference>
<evidence type="ECO:0000259" key="9">
    <source>
        <dbReference type="Pfam" id="PF12359"/>
    </source>
</evidence>
<proteinExistence type="predicted"/>
<dbReference type="GO" id="GO:0004843">
    <property type="term" value="F:cysteine-type deubiquitinase activity"/>
    <property type="evidence" value="ECO:0007669"/>
    <property type="project" value="UniProtKB-EC"/>
</dbReference>
<sequence>MSIDSCQSVGALIGLKDQLVLTNHDRHDPALSPVRKVLISEGKVLHAATKGHIQVVIEKDCKREAHAYDVDNQLGRLISNGSCQSKLFLCYLHALTSFCIPDPLTGRTGTEEALGILNFAAVRSFDVLSQENIDMLGEIARLTPGRKYYPAHERVMQTVDWMPELSSLSQHGFFFEYRWMKFPRTYLVATYIEPPAMDEVSSNLLGRDNIRAAAFRLSEFGAERHKIQMDVEYASRDRGSTVNWSRSFSIARVVFSGQSVLAEPLPASVNNHLWSYLANGPKIDVHQGNTQFTMARIAYDAGILKESAQFVIQHWPTLHKSVIPMVCKFKLMIWLATLSYADDADMNVIQILASFRTTPNLTTLTTPTAVSGSFVPSAGAYLNFSDLEYCLWPEVKPYHRCPEVVARLNSQELFEYHQRTAVGTLATCLHKQWPCKSPTIPSDHGNFSDWKTHIELWGLPPRLEKLFEKPHDNFRFQAYLQEIAKRLPSALLPPQPASSMMTTPEWDLLRERRFIDTDTLFRHTPLMVPATDFPQLDYTALGANSKREYRLPKLLHRLRDKTQKNMSNNMTPSREEIVGYLQACRQDVQHRHRAMLEAIFITGARQSTVPSRMHNFFQMPRVTPLSILRRLDKDRFGSSPPAWEKYIASYGVALTNLQRAERMLSCWGDSVALANELRNPGHTNWDPLVYPDTLLLEIESGIMVRGVQQEIADKMRNPPLGANAVLQLNMGEGKSSVIVPMVASSSADGSCILMCIESEISGKSDVSRLLLQTKDFLEKHVRNIVDESDENFSPKFELVYTMGIQQSIEHSPDRWVCVHDVLDAIRKLLPETRAGDSTSMEISSWPRGGFPRLRILNDSACTRLFQGVAWRLSRDGTTCLPMAKHPVATREAVFTYITKPRLTEEETNVIEQSGLWMSPTMETLLLLRGLFAQGILSFVFSQKRWRVDYGPDETRNPKTRLAVPYRAMDSPAARSEFSHPEVIIILTSLSYYYEGLKDGDLFLAFRHLVGADLADIKYDAWAADSNDLPLAFRQLSGINLEDDHVCTKVLFPCLRFAKSVIDYFLANIVFSKELKEFPHKLSASGWDIGGIKSHPTTGFSGTNDSRAFLPLTVSQLDDPGQQHTNAQHCWTAGIMCKHFIHRLLRVNPMPCMRMRKLGKGQSVVFCVPNEIQQKVSSLPHVHNPTEIDVSDVLEWAISETFVDLHRGIWLWANQGRRHQRHQLLWEKAYVNGSTAFDAAHAEKFLEEEAQTLDSRYRPAQQASEELIHSSDNARVDPTTKRLLSFGGTDSDSSTFREEQERELSPEIEQEREIQRPPPVSPRQHSIHQDIRSLISDGILDPASKAWMPAFISLGTTSASSHYKVENFPQRILVTEDFTQTIIPKLPSCQEYVSDFFQRSVQWILTRALEGGVIDVAMIISPYEAQELLPELKRSKFVSLHLYAPRPNLGFTPLDTLDLYTVPRRELTWSLPRSSITELNLFSGQLYFKSAEEYVSACEFLGLAPGFGDTDTPDSTALVDGQIDLQDSNMCDAGLINFVRTLMMKIRRDCDSIDKTHVGRVLDSTSLGPDDFE</sequence>
<evidence type="ECO:0000256" key="1">
    <source>
        <dbReference type="ARBA" id="ARBA00000707"/>
    </source>
</evidence>
<dbReference type="GO" id="GO:0006508">
    <property type="term" value="P:proteolysis"/>
    <property type="evidence" value="ECO:0007669"/>
    <property type="project" value="UniProtKB-KW"/>
</dbReference>
<feature type="domain" description="DUF3638" evidence="8">
    <location>
        <begin position="682"/>
        <end position="753"/>
    </location>
</feature>
<accession>A0AAD9YLR2</accession>
<keyword evidence="11" id="KW-1185">Reference proteome</keyword>
<keyword evidence="5" id="KW-0378">Hydrolase</keyword>
<feature type="compositionally biased region" description="Basic and acidic residues" evidence="7">
    <location>
        <begin position="1294"/>
        <end position="1314"/>
    </location>
</feature>
<feature type="domain" description="DUF3645" evidence="9">
    <location>
        <begin position="952"/>
        <end position="987"/>
    </location>
</feature>
<evidence type="ECO:0000259" key="8">
    <source>
        <dbReference type="Pfam" id="PF12340"/>
    </source>
</evidence>
<protein>
    <recommendedName>
        <fullName evidence="2">ubiquitinyl hydrolase 1</fullName>
        <ecNumber evidence="2">3.4.19.12</ecNumber>
    </recommendedName>
</protein>
<dbReference type="EMBL" id="VYYT01000092">
    <property type="protein sequence ID" value="KAK2770590.1"/>
    <property type="molecule type" value="Genomic_DNA"/>
</dbReference>
<dbReference type="Proteomes" id="UP001281614">
    <property type="component" value="Unassembled WGS sequence"/>
</dbReference>
<dbReference type="Pfam" id="PF12359">
    <property type="entry name" value="DUF3645"/>
    <property type="match status" value="1"/>
</dbReference>
<dbReference type="PANTHER" id="PTHR13367:SF34">
    <property type="match status" value="1"/>
</dbReference>
<organism evidence="10 11">
    <name type="scientific">Colletotrichum kahawae</name>
    <name type="common">Coffee berry disease fungus</name>
    <dbReference type="NCBI Taxonomy" id="34407"/>
    <lineage>
        <taxon>Eukaryota</taxon>
        <taxon>Fungi</taxon>
        <taxon>Dikarya</taxon>
        <taxon>Ascomycota</taxon>
        <taxon>Pezizomycotina</taxon>
        <taxon>Sordariomycetes</taxon>
        <taxon>Hypocreomycetidae</taxon>
        <taxon>Glomerellales</taxon>
        <taxon>Glomerellaceae</taxon>
        <taxon>Colletotrichum</taxon>
        <taxon>Colletotrichum gloeosporioides species complex</taxon>
    </lineage>
</organism>
<reference evidence="10" key="1">
    <citation type="submission" date="2023-02" db="EMBL/GenBank/DDBJ databases">
        <title>Colletotrichum kahawae CIFC_Que2 genome sequencing and assembly.</title>
        <authorList>
            <person name="Baroncelli R."/>
        </authorList>
    </citation>
    <scope>NUCLEOTIDE SEQUENCE</scope>
    <source>
        <strain evidence="10">CIFC_Que2</strain>
    </source>
</reference>
<evidence type="ECO:0000313" key="10">
    <source>
        <dbReference type="EMBL" id="KAK2770590.1"/>
    </source>
</evidence>
<evidence type="ECO:0000256" key="6">
    <source>
        <dbReference type="ARBA" id="ARBA00022807"/>
    </source>
</evidence>
<evidence type="ECO:0000313" key="11">
    <source>
        <dbReference type="Proteomes" id="UP001281614"/>
    </source>
</evidence>
<dbReference type="InterPro" id="IPR051346">
    <property type="entry name" value="OTU_Deubiquitinase"/>
</dbReference>
<dbReference type="InterPro" id="IPR022105">
    <property type="entry name" value="DUF3645"/>
</dbReference>
<gene>
    <name evidence="10" type="ORF">CKAH01_14643</name>
</gene>
<evidence type="ECO:0000256" key="3">
    <source>
        <dbReference type="ARBA" id="ARBA00022670"/>
    </source>
</evidence>
<comment type="caution">
    <text evidence="10">The sequence shown here is derived from an EMBL/GenBank/DDBJ whole genome shotgun (WGS) entry which is preliminary data.</text>
</comment>
<comment type="catalytic activity">
    <reaction evidence="1">
        <text>Thiol-dependent hydrolysis of ester, thioester, amide, peptide and isopeptide bonds formed by the C-terminal Gly of ubiquitin (a 76-residue protein attached to proteins as an intracellular targeting signal).</text>
        <dbReference type="EC" id="3.4.19.12"/>
    </reaction>
</comment>
<dbReference type="PANTHER" id="PTHR13367">
    <property type="entry name" value="UBIQUITIN THIOESTERASE"/>
    <property type="match status" value="1"/>
</dbReference>
<evidence type="ECO:0000256" key="2">
    <source>
        <dbReference type="ARBA" id="ARBA00012759"/>
    </source>
</evidence>
<feature type="region of interest" description="Disordered" evidence="7">
    <location>
        <begin position="1280"/>
        <end position="1325"/>
    </location>
</feature>
<keyword evidence="6" id="KW-0788">Thiol protease</keyword>
<name>A0AAD9YLR2_COLKA</name>
<evidence type="ECO:0000256" key="7">
    <source>
        <dbReference type="SAM" id="MobiDB-lite"/>
    </source>
</evidence>
<dbReference type="Pfam" id="PF12340">
    <property type="entry name" value="DUF3638"/>
    <property type="match status" value="1"/>
</dbReference>
<dbReference type="EC" id="3.4.19.12" evidence="2"/>
<evidence type="ECO:0000256" key="4">
    <source>
        <dbReference type="ARBA" id="ARBA00022786"/>
    </source>
</evidence>